<proteinExistence type="predicted"/>
<feature type="region of interest" description="Disordered" evidence="1">
    <location>
        <begin position="1"/>
        <end position="22"/>
    </location>
</feature>
<protein>
    <submittedName>
        <fullName evidence="2">Uncharacterized protein</fullName>
    </submittedName>
</protein>
<dbReference type="AlphaFoldDB" id="A0A4U6UYB2"/>
<sequence length="104" mass="12262">MSMRQSSQPNSDRKKDRHNRKGVAKHFRFKNAWSSTGARWRLWRGKQLTAEAETGITGDLMGRAWRGDLLLKRRANYKMVAWWRTASDGSKTEFCFALLAWWRT</sequence>
<feature type="compositionally biased region" description="Polar residues" evidence="1">
    <location>
        <begin position="1"/>
        <end position="10"/>
    </location>
</feature>
<evidence type="ECO:0000313" key="2">
    <source>
        <dbReference type="EMBL" id="TKW19269.1"/>
    </source>
</evidence>
<evidence type="ECO:0000313" key="3">
    <source>
        <dbReference type="Proteomes" id="UP000298652"/>
    </source>
</evidence>
<dbReference type="EMBL" id="CM016555">
    <property type="protein sequence ID" value="TKW19269.1"/>
    <property type="molecule type" value="Genomic_DNA"/>
</dbReference>
<name>A0A4U6UYB2_SETVI</name>
<keyword evidence="3" id="KW-1185">Reference proteome</keyword>
<dbReference type="Gramene" id="TKW19269">
    <property type="protein sequence ID" value="TKW19269"/>
    <property type="gene ID" value="SEVIR_4G009502v2"/>
</dbReference>
<dbReference type="Proteomes" id="UP000298652">
    <property type="component" value="Chromosome 4"/>
</dbReference>
<gene>
    <name evidence="2" type="ORF">SEVIR_4G009502v2</name>
</gene>
<evidence type="ECO:0000256" key="1">
    <source>
        <dbReference type="SAM" id="MobiDB-lite"/>
    </source>
</evidence>
<reference evidence="2" key="1">
    <citation type="submission" date="2019-03" db="EMBL/GenBank/DDBJ databases">
        <title>WGS assembly of Setaria viridis.</title>
        <authorList>
            <person name="Huang P."/>
            <person name="Jenkins J."/>
            <person name="Grimwood J."/>
            <person name="Barry K."/>
            <person name="Healey A."/>
            <person name="Mamidi S."/>
            <person name="Sreedasyam A."/>
            <person name="Shu S."/>
            <person name="Feldman M."/>
            <person name="Wu J."/>
            <person name="Yu Y."/>
            <person name="Chen C."/>
            <person name="Johnson J."/>
            <person name="Rokhsar D."/>
            <person name="Baxter I."/>
            <person name="Schmutz J."/>
            <person name="Brutnell T."/>
            <person name="Kellogg E."/>
        </authorList>
    </citation>
    <scope>NUCLEOTIDE SEQUENCE [LARGE SCALE GENOMIC DNA]</scope>
</reference>
<accession>A0A4U6UYB2</accession>
<organism evidence="2 3">
    <name type="scientific">Setaria viridis</name>
    <name type="common">Green bristlegrass</name>
    <name type="synonym">Setaria italica subsp. viridis</name>
    <dbReference type="NCBI Taxonomy" id="4556"/>
    <lineage>
        <taxon>Eukaryota</taxon>
        <taxon>Viridiplantae</taxon>
        <taxon>Streptophyta</taxon>
        <taxon>Embryophyta</taxon>
        <taxon>Tracheophyta</taxon>
        <taxon>Spermatophyta</taxon>
        <taxon>Magnoliopsida</taxon>
        <taxon>Liliopsida</taxon>
        <taxon>Poales</taxon>
        <taxon>Poaceae</taxon>
        <taxon>PACMAD clade</taxon>
        <taxon>Panicoideae</taxon>
        <taxon>Panicodae</taxon>
        <taxon>Paniceae</taxon>
        <taxon>Cenchrinae</taxon>
        <taxon>Setaria</taxon>
    </lineage>
</organism>